<protein>
    <recommendedName>
        <fullName evidence="3">Shisa N-terminal domain-containing protein</fullName>
    </recommendedName>
</protein>
<reference evidence="4" key="1">
    <citation type="journal article" date="2023" name="Science">
        <title>Genome structures resolve the early diversification of teleost fishes.</title>
        <authorList>
            <person name="Parey E."/>
            <person name="Louis A."/>
            <person name="Montfort J."/>
            <person name="Bouchez O."/>
            <person name="Roques C."/>
            <person name="Iampietro C."/>
            <person name="Lluch J."/>
            <person name="Castinel A."/>
            <person name="Donnadieu C."/>
            <person name="Desvignes T."/>
            <person name="Floi Bucao C."/>
            <person name="Jouanno E."/>
            <person name="Wen M."/>
            <person name="Mejri S."/>
            <person name="Dirks R."/>
            <person name="Jansen H."/>
            <person name="Henkel C."/>
            <person name="Chen W.J."/>
            <person name="Zahm M."/>
            <person name="Cabau C."/>
            <person name="Klopp C."/>
            <person name="Thompson A.W."/>
            <person name="Robinson-Rechavi M."/>
            <person name="Braasch I."/>
            <person name="Lecointre G."/>
            <person name="Bobe J."/>
            <person name="Postlethwait J.H."/>
            <person name="Berthelot C."/>
            <person name="Roest Crollius H."/>
            <person name="Guiguen Y."/>
        </authorList>
    </citation>
    <scope>NUCLEOTIDE SEQUENCE</scope>
    <source>
        <strain evidence="4">NC1722</strain>
    </source>
</reference>
<keyword evidence="5" id="KW-1185">Reference proteome</keyword>
<keyword evidence="2" id="KW-0812">Transmembrane</keyword>
<evidence type="ECO:0000256" key="1">
    <source>
        <dbReference type="SAM" id="MobiDB-lite"/>
    </source>
</evidence>
<gene>
    <name evidence="4" type="ORF">AAFF_G00326340</name>
</gene>
<evidence type="ECO:0000259" key="3">
    <source>
        <dbReference type="Pfam" id="PF13908"/>
    </source>
</evidence>
<dbReference type="Proteomes" id="UP001221898">
    <property type="component" value="Unassembled WGS sequence"/>
</dbReference>
<dbReference type="AlphaFoldDB" id="A0AAD7X0P7"/>
<dbReference type="InterPro" id="IPR053891">
    <property type="entry name" value="Shisa_N"/>
</dbReference>
<sequence>MGLYTWGQGDENWRPQLCRVNFLLQTVTAVLCSFASNRRIIESTLIRQTKRSIVDNSERLPWVNIVVMQLSIALCSLFFLIYGSQLTGVESTGEYCHGWADADNWHGGFQCPERHDGQEARYCCGTCTLRDCCTTVEARLDQTTCDNDNFFEFENDMQANDTPPQVPMYLPFLIVASTFVSFVLVGSIVAACCCRCLRPKPGESQNGSTPIQTHLLESVPPSDGVAPSCPSSASSGSTGRQHNGCDAGTENAMGTTSFYAPSGRSGYSTPGAHAKQYLLPPQPLGPFFQPQYLSYGIPPEHTVLVTPAYLDGHATYGQQQAYSFPQAPMHTEPIYPGIAM</sequence>
<evidence type="ECO:0000313" key="5">
    <source>
        <dbReference type="Proteomes" id="UP001221898"/>
    </source>
</evidence>
<feature type="compositionally biased region" description="Low complexity" evidence="1">
    <location>
        <begin position="226"/>
        <end position="237"/>
    </location>
</feature>
<feature type="region of interest" description="Disordered" evidence="1">
    <location>
        <begin position="202"/>
        <end position="248"/>
    </location>
</feature>
<feature type="transmembrane region" description="Helical" evidence="2">
    <location>
        <begin position="169"/>
        <end position="194"/>
    </location>
</feature>
<organism evidence="4 5">
    <name type="scientific">Aldrovandia affinis</name>
    <dbReference type="NCBI Taxonomy" id="143900"/>
    <lineage>
        <taxon>Eukaryota</taxon>
        <taxon>Metazoa</taxon>
        <taxon>Chordata</taxon>
        <taxon>Craniata</taxon>
        <taxon>Vertebrata</taxon>
        <taxon>Euteleostomi</taxon>
        <taxon>Actinopterygii</taxon>
        <taxon>Neopterygii</taxon>
        <taxon>Teleostei</taxon>
        <taxon>Notacanthiformes</taxon>
        <taxon>Halosauridae</taxon>
        <taxon>Aldrovandia</taxon>
    </lineage>
</organism>
<feature type="transmembrane region" description="Helical" evidence="2">
    <location>
        <begin position="62"/>
        <end position="82"/>
    </location>
</feature>
<feature type="compositionally biased region" description="Polar residues" evidence="1">
    <location>
        <begin position="203"/>
        <end position="212"/>
    </location>
</feature>
<evidence type="ECO:0000313" key="4">
    <source>
        <dbReference type="EMBL" id="KAJ8416756.1"/>
    </source>
</evidence>
<evidence type="ECO:0000256" key="2">
    <source>
        <dbReference type="SAM" id="Phobius"/>
    </source>
</evidence>
<keyword evidence="2" id="KW-0472">Membrane</keyword>
<dbReference type="Pfam" id="PF13908">
    <property type="entry name" value="Shisa_N"/>
    <property type="match status" value="1"/>
</dbReference>
<comment type="caution">
    <text evidence="4">The sequence shown here is derived from an EMBL/GenBank/DDBJ whole genome shotgun (WGS) entry which is preliminary data.</text>
</comment>
<accession>A0AAD7X0P7</accession>
<name>A0AAD7X0P7_9TELE</name>
<dbReference type="EMBL" id="JAINUG010000005">
    <property type="protein sequence ID" value="KAJ8416756.1"/>
    <property type="molecule type" value="Genomic_DNA"/>
</dbReference>
<proteinExistence type="predicted"/>
<keyword evidence="2" id="KW-1133">Transmembrane helix</keyword>
<feature type="domain" description="Shisa N-terminal" evidence="3">
    <location>
        <begin position="93"/>
        <end position="147"/>
    </location>
</feature>